<dbReference type="Proteomes" id="UP001551482">
    <property type="component" value="Unassembled WGS sequence"/>
</dbReference>
<dbReference type="Gene3D" id="3.10.105.10">
    <property type="entry name" value="Dipeptide-binding Protein, Domain 3"/>
    <property type="match status" value="1"/>
</dbReference>
<dbReference type="PANTHER" id="PTHR30290">
    <property type="entry name" value="PERIPLASMIC BINDING COMPONENT OF ABC TRANSPORTER"/>
    <property type="match status" value="1"/>
</dbReference>
<name>A0ABV3DCF5_9ACTN</name>
<dbReference type="Gene3D" id="3.90.76.10">
    <property type="entry name" value="Dipeptide-binding Protein, Domain 1"/>
    <property type="match status" value="1"/>
</dbReference>
<evidence type="ECO:0000313" key="4">
    <source>
        <dbReference type="Proteomes" id="UP001551482"/>
    </source>
</evidence>
<dbReference type="Pfam" id="PF00496">
    <property type="entry name" value="SBP_bac_5"/>
    <property type="match status" value="1"/>
</dbReference>
<gene>
    <name evidence="3" type="ORF">AB0C36_08005</name>
</gene>
<accession>A0ABV3DCF5</accession>
<feature type="domain" description="Solute-binding protein family 5" evidence="2">
    <location>
        <begin position="114"/>
        <end position="435"/>
    </location>
</feature>
<sequence length="540" mass="59118">MRSHARFPDRSPLASIGHRPLEAFRPALSRRRFLGGSLAVAAAGAALAGCAADRSASPAGANSRPRPGGRLRAVFAGGGAQETLDPHLANLFVEAARAKAMFDKLADHGPDLSVVPRLAERWESDASLTKWRVTVRPAVYHDGRTVRAADVLYSYGRILDPRRSFRAKPNLGVIDLAASRAVDDRTVEFTLKRPFAEFPNVLAAFGAYIVPEGADTFERPVGSGPFVYSSVEPGRSLLLRRHADHWDGAAYLDELEFVVANEESARVNALVGGQVHYAHELSPTSARIHRDSDRISVLRLANSAMQAFAMKVDRPPFDNRDLREAMFLLADRPSLVETVLAGTGQVGNDLFGRGYRYYADEIPQRVRDLDRAKWLVERSGAAGSTIRLDTSEAATGFLEAASVFAAQAREAGLRLEPAVGNKDTYWKDTKDAGVLSCFRSGAMPIETHIAQRLLTGSTTNVTKWARRDFDALYDTAVSTADEAVRRRTYLDMQRLLHTEGGYLVWGFADWLVGTAKNLAGVANAPANTLDWARFDKVWLA</sequence>
<evidence type="ECO:0000256" key="1">
    <source>
        <dbReference type="ARBA" id="ARBA00022729"/>
    </source>
</evidence>
<dbReference type="CDD" id="cd08503">
    <property type="entry name" value="PBP2_NikA_DppA_OppA_like_17"/>
    <property type="match status" value="1"/>
</dbReference>
<dbReference type="PROSITE" id="PS51318">
    <property type="entry name" value="TAT"/>
    <property type="match status" value="1"/>
</dbReference>
<reference evidence="3 4" key="1">
    <citation type="submission" date="2024-06" db="EMBL/GenBank/DDBJ databases">
        <title>The Natural Products Discovery Center: Release of the First 8490 Sequenced Strains for Exploring Actinobacteria Biosynthetic Diversity.</title>
        <authorList>
            <person name="Kalkreuter E."/>
            <person name="Kautsar S.A."/>
            <person name="Yang D."/>
            <person name="Bader C.D."/>
            <person name="Teijaro C.N."/>
            <person name="Fluegel L."/>
            <person name="Davis C.M."/>
            <person name="Simpson J.R."/>
            <person name="Lauterbach L."/>
            <person name="Steele A.D."/>
            <person name="Gui C."/>
            <person name="Meng S."/>
            <person name="Li G."/>
            <person name="Viehrig K."/>
            <person name="Ye F."/>
            <person name="Su P."/>
            <person name="Kiefer A.F."/>
            <person name="Nichols A."/>
            <person name="Cepeda A.J."/>
            <person name="Yan W."/>
            <person name="Fan B."/>
            <person name="Jiang Y."/>
            <person name="Adhikari A."/>
            <person name="Zheng C.-J."/>
            <person name="Schuster L."/>
            <person name="Cowan T.M."/>
            <person name="Smanski M.J."/>
            <person name="Chevrette M.G."/>
            <person name="De Carvalho L.P.S."/>
            <person name="Shen B."/>
        </authorList>
    </citation>
    <scope>NUCLEOTIDE SEQUENCE [LARGE SCALE GENOMIC DNA]</scope>
    <source>
        <strain evidence="3 4">NPDC048946</strain>
    </source>
</reference>
<dbReference type="InterPro" id="IPR030678">
    <property type="entry name" value="Peptide/Ni-bd"/>
</dbReference>
<keyword evidence="4" id="KW-1185">Reference proteome</keyword>
<protein>
    <submittedName>
        <fullName evidence="3">ABC transporter substrate-binding protein</fullName>
    </submittedName>
</protein>
<evidence type="ECO:0000259" key="2">
    <source>
        <dbReference type="Pfam" id="PF00496"/>
    </source>
</evidence>
<keyword evidence="1" id="KW-0732">Signal</keyword>
<proteinExistence type="predicted"/>
<comment type="caution">
    <text evidence="3">The sequence shown here is derived from an EMBL/GenBank/DDBJ whole genome shotgun (WGS) entry which is preliminary data.</text>
</comment>
<dbReference type="Gene3D" id="3.40.190.10">
    <property type="entry name" value="Periplasmic binding protein-like II"/>
    <property type="match status" value="1"/>
</dbReference>
<evidence type="ECO:0000313" key="3">
    <source>
        <dbReference type="EMBL" id="MEU8133436.1"/>
    </source>
</evidence>
<dbReference type="InterPro" id="IPR000914">
    <property type="entry name" value="SBP_5_dom"/>
</dbReference>
<organism evidence="3 4">
    <name type="scientific">Streptodolium elevatio</name>
    <dbReference type="NCBI Taxonomy" id="3157996"/>
    <lineage>
        <taxon>Bacteria</taxon>
        <taxon>Bacillati</taxon>
        <taxon>Actinomycetota</taxon>
        <taxon>Actinomycetes</taxon>
        <taxon>Kitasatosporales</taxon>
        <taxon>Streptomycetaceae</taxon>
        <taxon>Streptodolium</taxon>
    </lineage>
</organism>
<dbReference type="SUPFAM" id="SSF53850">
    <property type="entry name" value="Periplasmic binding protein-like II"/>
    <property type="match status" value="1"/>
</dbReference>
<dbReference type="InterPro" id="IPR006311">
    <property type="entry name" value="TAT_signal"/>
</dbReference>
<dbReference type="InterPro" id="IPR039424">
    <property type="entry name" value="SBP_5"/>
</dbReference>
<dbReference type="PANTHER" id="PTHR30290:SF38">
    <property type="entry name" value="D,D-DIPEPTIDE-BINDING PERIPLASMIC PROTEIN DDPA-RELATED"/>
    <property type="match status" value="1"/>
</dbReference>
<dbReference type="PIRSF" id="PIRSF002741">
    <property type="entry name" value="MppA"/>
    <property type="match status" value="1"/>
</dbReference>
<dbReference type="EMBL" id="JBEZFP010000014">
    <property type="protein sequence ID" value="MEU8133436.1"/>
    <property type="molecule type" value="Genomic_DNA"/>
</dbReference>
<dbReference type="RefSeq" id="WP_358350913.1">
    <property type="nucleotide sequence ID" value="NZ_JBEZFP010000014.1"/>
</dbReference>